<keyword evidence="3" id="KW-1185">Reference proteome</keyword>
<dbReference type="EMBL" id="VTHL01000001">
    <property type="protein sequence ID" value="TYZ14538.1"/>
    <property type="molecule type" value="Genomic_DNA"/>
</dbReference>
<evidence type="ECO:0000313" key="3">
    <source>
        <dbReference type="Proteomes" id="UP000322791"/>
    </source>
</evidence>
<keyword evidence="1" id="KW-1133">Transmembrane helix</keyword>
<proteinExistence type="predicted"/>
<sequence>MDTSLLSSSKKCPHCSHWSAWQQQSDDRCERCGQLLDPQLRRNEQQREELVNAKMSSVMLIEIKPEDSAFVRFFKYIIRGGQLAFAGLLAFIIWVVTALAG</sequence>
<gene>
    <name evidence="2" type="ORF">FY528_02090</name>
</gene>
<comment type="caution">
    <text evidence="2">The sequence shown here is derived from an EMBL/GenBank/DDBJ whole genome shotgun (WGS) entry which is preliminary data.</text>
</comment>
<keyword evidence="1" id="KW-0472">Membrane</keyword>
<evidence type="ECO:0000256" key="1">
    <source>
        <dbReference type="SAM" id="Phobius"/>
    </source>
</evidence>
<reference evidence="2 3" key="1">
    <citation type="submission" date="2019-08" db="EMBL/GenBank/DDBJ databases">
        <authorList>
            <person name="Seo M.-J."/>
        </authorList>
    </citation>
    <scope>NUCLEOTIDE SEQUENCE [LARGE SCALE GENOMIC DNA]</scope>
    <source>
        <strain evidence="2 3">KIGAM108</strain>
    </source>
</reference>
<evidence type="ECO:0000313" key="2">
    <source>
        <dbReference type="EMBL" id="TYZ14538.1"/>
    </source>
</evidence>
<protein>
    <submittedName>
        <fullName evidence="2">Uncharacterized protein</fullName>
    </submittedName>
</protein>
<feature type="transmembrane region" description="Helical" evidence="1">
    <location>
        <begin position="83"/>
        <end position="100"/>
    </location>
</feature>
<name>A0A5D6VIL3_9BACT</name>
<dbReference type="RefSeq" id="WP_149069320.1">
    <property type="nucleotide sequence ID" value="NZ_VTHL01000001.1"/>
</dbReference>
<keyword evidence="1" id="KW-0812">Transmembrane</keyword>
<dbReference type="Proteomes" id="UP000322791">
    <property type="component" value="Unassembled WGS sequence"/>
</dbReference>
<dbReference type="AlphaFoldDB" id="A0A5D6VIL3"/>
<organism evidence="2 3">
    <name type="scientific">Hymenobacter lutimineralis</name>
    <dbReference type="NCBI Taxonomy" id="2606448"/>
    <lineage>
        <taxon>Bacteria</taxon>
        <taxon>Pseudomonadati</taxon>
        <taxon>Bacteroidota</taxon>
        <taxon>Cytophagia</taxon>
        <taxon>Cytophagales</taxon>
        <taxon>Hymenobacteraceae</taxon>
        <taxon>Hymenobacter</taxon>
    </lineage>
</organism>
<accession>A0A5D6VIL3</accession>